<evidence type="ECO:0000313" key="1">
    <source>
        <dbReference type="EMBL" id="AXH60285.1"/>
    </source>
</evidence>
<dbReference type="GeneID" id="39473946"/>
<dbReference type="RefSeq" id="WP_005742583.1">
    <property type="nucleotide sequence ID" value="NZ_CP031226.1"/>
</dbReference>
<reference evidence="1 2" key="1">
    <citation type="journal article" date="2011" name="PLoS Pathog.">
        <title>Dynamic evolution of pathogenicity revealed by sequencing and comparative genomics of 19 Pseudomonas syringae isolates.</title>
        <authorList>
            <person name="Baltrus D.A."/>
            <person name="Nishimura M.T."/>
            <person name="Romanchuk A."/>
            <person name="Chang J.H."/>
            <person name="Mukhtar M.S."/>
            <person name="Cherkis K."/>
            <person name="Roach J."/>
            <person name="Grant S.R."/>
            <person name="Jones C.D."/>
            <person name="Dangl J.L."/>
        </authorList>
    </citation>
    <scope>NUCLEOTIDE SEQUENCE [LARGE SCALE GENOMIC DNA]</scope>
    <source>
        <strain evidence="1 2">M301315</strain>
    </source>
</reference>
<protein>
    <submittedName>
        <fullName evidence="1">Uncharacterized protein</fullName>
    </submittedName>
</protein>
<keyword evidence="1" id="KW-0614">Plasmid</keyword>
<gene>
    <name evidence="1" type="ORF">PLA107_034445</name>
</gene>
<sequence>MNGQDFIRAWDAHEFNSCLDHATKLSKDELERLCEEIPDPDLCKLSSVFFFARQITETQASAYAALLNSKFRQVSKDGYGKGLDIAGEACYRLSLSVPELMEWLHLRGSRQAKQDIFHSYTFALSCLKTQAEASGPDLIKRGMADRWAEALSYDFSMAIAVDKDVLAFINKMVTLRSDRIGSTMIYSLKQQANQAPFDQRTTAFAMGISSMIEMLRQHDLVVVPKDVEPFIKEIDGIAEYFHNQDIAPIAVARNALLRYFLDPEQGGRWLGNSYSKSGRKPLDLTQIRRIGVAIDRALEKPISSDVGDLCWRHKVGLINAIGRLQGTSMVIENAVVGLIKDCEDDQLKKLLSLVTSKAAVIMARGIGRKMPERVSLVTPKLGEKIFAIDLGL</sequence>
<geneLocation type="plasmid" evidence="2">
    <name>pmppla107</name>
</geneLocation>
<organism evidence="1 2">
    <name type="scientific">Pseudomonas amygdali pv. lachrymans str. M301315</name>
    <dbReference type="NCBI Taxonomy" id="629260"/>
    <lineage>
        <taxon>Bacteria</taxon>
        <taxon>Pseudomonadati</taxon>
        <taxon>Pseudomonadota</taxon>
        <taxon>Gammaproteobacteria</taxon>
        <taxon>Pseudomonadales</taxon>
        <taxon>Pseudomonadaceae</taxon>
        <taxon>Pseudomonas</taxon>
        <taxon>Pseudomonas amygdali</taxon>
    </lineage>
</organism>
<dbReference type="Proteomes" id="UP000006426">
    <property type="component" value="Plasmid pmppla107"/>
</dbReference>
<evidence type="ECO:0000313" key="2">
    <source>
        <dbReference type="Proteomes" id="UP000006426"/>
    </source>
</evidence>
<name>A0AAD0PWX9_PSEAV</name>
<accession>A0AAD0PWX9</accession>
<dbReference type="AlphaFoldDB" id="A0AAD0PWX9"/>
<dbReference type="EMBL" id="CP031226">
    <property type="protein sequence ID" value="AXH60285.1"/>
    <property type="molecule type" value="Genomic_DNA"/>
</dbReference>
<proteinExistence type="predicted"/>